<name>A0A8S0TY71_OLEEU</name>
<dbReference type="SUPFAM" id="SSF51069">
    <property type="entry name" value="Carbonic anhydrase"/>
    <property type="match status" value="1"/>
</dbReference>
<dbReference type="GO" id="GO:0008270">
    <property type="term" value="F:zinc ion binding"/>
    <property type="evidence" value="ECO:0007669"/>
    <property type="project" value="InterPro"/>
</dbReference>
<dbReference type="OrthoDB" id="429145at2759"/>
<accession>A0A8S0TY71</accession>
<dbReference type="AlphaFoldDB" id="A0A8S0TY71"/>
<dbReference type="PANTHER" id="PTHR18952:SF236">
    <property type="entry name" value="ALPHA CARBONIC ANHYDRASE 1, CHLOROPLASTIC"/>
    <property type="match status" value="1"/>
</dbReference>
<dbReference type="EMBL" id="CACTIH010007364">
    <property type="protein sequence ID" value="CAA3011274.1"/>
    <property type="molecule type" value="Genomic_DNA"/>
</dbReference>
<proteinExistence type="predicted"/>
<keyword evidence="3" id="KW-1185">Reference proteome</keyword>
<dbReference type="GO" id="GO:0004089">
    <property type="term" value="F:carbonate dehydratase activity"/>
    <property type="evidence" value="ECO:0007669"/>
    <property type="project" value="InterPro"/>
</dbReference>
<gene>
    <name evidence="2" type="ORF">OLEA9_A069286</name>
</gene>
<dbReference type="PROSITE" id="PS51144">
    <property type="entry name" value="ALPHA_CA_2"/>
    <property type="match status" value="1"/>
</dbReference>
<dbReference type="InterPro" id="IPR036398">
    <property type="entry name" value="CA_dom_sf"/>
</dbReference>
<dbReference type="GO" id="GO:0006730">
    <property type="term" value="P:one-carbon metabolic process"/>
    <property type="evidence" value="ECO:0007669"/>
    <property type="project" value="TreeGrafter"/>
</dbReference>
<sequence length="148" mass="16407">MCANGKSRSPINLGKAKVGVGKKLKPLIREYNSAYVALVNNKFNSAYSLKQMHWHSPSEHRIDGQQYFVSLFPSLSNTTATISARPALDCPDCHVLAVEVAELHLVHVANDGRVSVVSILFRLGHPDPVIEKIHNKLRELAKGCSYKF</sequence>
<organism evidence="2 3">
    <name type="scientific">Olea europaea subsp. europaea</name>
    <dbReference type="NCBI Taxonomy" id="158383"/>
    <lineage>
        <taxon>Eukaryota</taxon>
        <taxon>Viridiplantae</taxon>
        <taxon>Streptophyta</taxon>
        <taxon>Embryophyta</taxon>
        <taxon>Tracheophyta</taxon>
        <taxon>Spermatophyta</taxon>
        <taxon>Magnoliopsida</taxon>
        <taxon>eudicotyledons</taxon>
        <taxon>Gunneridae</taxon>
        <taxon>Pentapetalae</taxon>
        <taxon>asterids</taxon>
        <taxon>lamiids</taxon>
        <taxon>Lamiales</taxon>
        <taxon>Oleaceae</taxon>
        <taxon>Oleeae</taxon>
        <taxon>Olea</taxon>
    </lineage>
</organism>
<dbReference type="PANTHER" id="PTHR18952">
    <property type="entry name" value="CARBONIC ANHYDRASE"/>
    <property type="match status" value="1"/>
</dbReference>
<evidence type="ECO:0000259" key="1">
    <source>
        <dbReference type="PROSITE" id="PS51144"/>
    </source>
</evidence>
<dbReference type="Gramene" id="OE9A069286T1">
    <property type="protein sequence ID" value="OE9A069286C1"/>
    <property type="gene ID" value="OE9A069286"/>
</dbReference>
<feature type="domain" description="Alpha-carbonic anhydrase" evidence="1">
    <location>
        <begin position="1"/>
        <end position="148"/>
    </location>
</feature>
<dbReference type="InterPro" id="IPR001148">
    <property type="entry name" value="CA_dom"/>
</dbReference>
<dbReference type="Proteomes" id="UP000594638">
    <property type="component" value="Unassembled WGS sequence"/>
</dbReference>
<evidence type="ECO:0000313" key="2">
    <source>
        <dbReference type="EMBL" id="CAA3011274.1"/>
    </source>
</evidence>
<evidence type="ECO:0000313" key="3">
    <source>
        <dbReference type="Proteomes" id="UP000594638"/>
    </source>
</evidence>
<protein>
    <recommendedName>
        <fullName evidence="1">Alpha-carbonic anhydrase domain-containing protein</fullName>
    </recommendedName>
</protein>
<dbReference type="Gene3D" id="3.10.200.10">
    <property type="entry name" value="Alpha carbonic anhydrase"/>
    <property type="match status" value="1"/>
</dbReference>
<reference evidence="2 3" key="1">
    <citation type="submission" date="2019-12" db="EMBL/GenBank/DDBJ databases">
        <authorList>
            <person name="Alioto T."/>
            <person name="Alioto T."/>
            <person name="Gomez Garrido J."/>
        </authorList>
    </citation>
    <scope>NUCLEOTIDE SEQUENCE [LARGE SCALE GENOMIC DNA]</scope>
</reference>
<dbReference type="InterPro" id="IPR023561">
    <property type="entry name" value="Carbonic_anhydrase_a-class"/>
</dbReference>
<comment type="caution">
    <text evidence="2">The sequence shown here is derived from an EMBL/GenBank/DDBJ whole genome shotgun (WGS) entry which is preliminary data.</text>
</comment>